<gene>
    <name evidence="1" type="ORF">CLV35_0239</name>
</gene>
<comment type="caution">
    <text evidence="1">The sequence shown here is derived from an EMBL/GenBank/DDBJ whole genome shotgun (WGS) entry which is preliminary data.</text>
</comment>
<dbReference type="RefSeq" id="WP_183061570.1">
    <property type="nucleotide sequence ID" value="NZ_RBWV01000003.1"/>
</dbReference>
<evidence type="ECO:0000313" key="2">
    <source>
        <dbReference type="Proteomes" id="UP000281955"/>
    </source>
</evidence>
<dbReference type="InterPro" id="IPR025447">
    <property type="entry name" value="DUF4192"/>
</dbReference>
<name>A0A420XV72_9ACTN</name>
<sequence length="305" mass="32082">MATTIERVRLTEPRQAVEAIPYLLGFHPSESLVVLGLRDGRVAVALRVDLDSPEDLLRDAARTLLRHSITAGLLVIWTAQPDVEVAAISGPILRLWERDGFLVPAVLVTDGTVLHSENGVQRLNFTDTPLAAPAVAAGTHPLPSRDALVESIEGEPATDPTARQATATDWLTAATAFHADPAATLPDEATASLLNSLDGPDRLLRDRVLASLVGGEDAVVPAVVPAALVTYLARRARPRDAGIHCLQATSALLAGSSIVAHAALDRVHVEHSLTVLLRQMTDLGTPPQAVAAVLVQVANEAGPLA</sequence>
<dbReference type="EMBL" id="RBWV01000003">
    <property type="protein sequence ID" value="RKS80650.1"/>
    <property type="molecule type" value="Genomic_DNA"/>
</dbReference>
<protein>
    <submittedName>
        <fullName evidence="1">Uncharacterized protein DUF4192</fullName>
    </submittedName>
</protein>
<dbReference type="InParanoid" id="A0A420XV72"/>
<dbReference type="Proteomes" id="UP000281955">
    <property type="component" value="Unassembled WGS sequence"/>
</dbReference>
<accession>A0A420XV72</accession>
<dbReference type="Pfam" id="PF13830">
    <property type="entry name" value="DUF4192"/>
    <property type="match status" value="1"/>
</dbReference>
<dbReference type="AlphaFoldDB" id="A0A420XV72"/>
<evidence type="ECO:0000313" key="1">
    <source>
        <dbReference type="EMBL" id="RKS80650.1"/>
    </source>
</evidence>
<reference evidence="1 2" key="1">
    <citation type="submission" date="2018-10" db="EMBL/GenBank/DDBJ databases">
        <title>Genomic Encyclopedia of Archaeal and Bacterial Type Strains, Phase II (KMG-II): from individual species to whole genera.</title>
        <authorList>
            <person name="Goeker M."/>
        </authorList>
    </citation>
    <scope>NUCLEOTIDE SEQUENCE [LARGE SCALE GENOMIC DNA]</scope>
    <source>
        <strain evidence="1 2">RP-AC37</strain>
    </source>
</reference>
<proteinExistence type="predicted"/>
<keyword evidence="2" id="KW-1185">Reference proteome</keyword>
<organism evidence="1 2">
    <name type="scientific">Motilibacter peucedani</name>
    <dbReference type="NCBI Taxonomy" id="598650"/>
    <lineage>
        <taxon>Bacteria</taxon>
        <taxon>Bacillati</taxon>
        <taxon>Actinomycetota</taxon>
        <taxon>Actinomycetes</taxon>
        <taxon>Motilibacterales</taxon>
        <taxon>Motilibacteraceae</taxon>
        <taxon>Motilibacter</taxon>
    </lineage>
</organism>